<evidence type="ECO:0000256" key="6">
    <source>
        <dbReference type="ARBA" id="ARBA00047604"/>
    </source>
</evidence>
<dbReference type="UniPathway" id="UPA00282"/>
<dbReference type="InterPro" id="IPR004255">
    <property type="entry name" value="O-acyltransferase_WSD1_N"/>
</dbReference>
<accession>A0A433QPX6</accession>
<feature type="transmembrane region" description="Helical" evidence="8">
    <location>
        <begin position="258"/>
        <end position="277"/>
    </location>
</feature>
<dbReference type="EMBL" id="RBNJ01002584">
    <property type="protein sequence ID" value="RUS31807.1"/>
    <property type="molecule type" value="Genomic_DNA"/>
</dbReference>
<comment type="pathway">
    <text evidence="1">Glycerolipid metabolism; triacylglycerol biosynthesis.</text>
</comment>
<proteinExistence type="inferred from homology"/>
<comment type="similarity">
    <text evidence="5">In the N-terminal section; belongs to the long-chain O-acyltransferase family.</text>
</comment>
<evidence type="ECO:0000313" key="12">
    <source>
        <dbReference type="Proteomes" id="UP000274822"/>
    </source>
</evidence>
<gene>
    <name evidence="11" type="ORF">BC938DRAFT_477027</name>
</gene>
<evidence type="ECO:0000256" key="1">
    <source>
        <dbReference type="ARBA" id="ARBA00004771"/>
    </source>
</evidence>
<dbReference type="AlphaFoldDB" id="A0A433QPX6"/>
<dbReference type="GO" id="GO:0019432">
    <property type="term" value="P:triglyceride biosynthetic process"/>
    <property type="evidence" value="ECO:0007669"/>
    <property type="project" value="UniProtKB-UniPathway"/>
</dbReference>
<organism evidence="11 12">
    <name type="scientific">Jimgerdemannia flammicorona</name>
    <dbReference type="NCBI Taxonomy" id="994334"/>
    <lineage>
        <taxon>Eukaryota</taxon>
        <taxon>Fungi</taxon>
        <taxon>Fungi incertae sedis</taxon>
        <taxon>Mucoromycota</taxon>
        <taxon>Mucoromycotina</taxon>
        <taxon>Endogonomycetes</taxon>
        <taxon>Endogonales</taxon>
        <taxon>Endogonaceae</taxon>
        <taxon>Jimgerdemannia</taxon>
    </lineage>
</organism>
<dbReference type="InterPro" id="IPR009721">
    <property type="entry name" value="O-acyltransferase_WSD1_C"/>
</dbReference>
<feature type="domain" description="O-acyltransferase WSD1 C-terminal" evidence="10">
    <location>
        <begin position="373"/>
        <end position="516"/>
    </location>
</feature>
<evidence type="ECO:0000259" key="9">
    <source>
        <dbReference type="Pfam" id="PF03007"/>
    </source>
</evidence>
<evidence type="ECO:0000256" key="3">
    <source>
        <dbReference type="ARBA" id="ARBA00022679"/>
    </source>
</evidence>
<dbReference type="GO" id="GO:0005886">
    <property type="term" value="C:plasma membrane"/>
    <property type="evidence" value="ECO:0007669"/>
    <property type="project" value="TreeGrafter"/>
</dbReference>
<reference evidence="11 12" key="1">
    <citation type="journal article" date="2018" name="New Phytol.">
        <title>Phylogenomics of Endogonaceae and evolution of mycorrhizas within Mucoromycota.</title>
        <authorList>
            <person name="Chang Y."/>
            <person name="Desiro A."/>
            <person name="Na H."/>
            <person name="Sandor L."/>
            <person name="Lipzen A."/>
            <person name="Clum A."/>
            <person name="Barry K."/>
            <person name="Grigoriev I.V."/>
            <person name="Martin F.M."/>
            <person name="Stajich J.E."/>
            <person name="Smith M.E."/>
            <person name="Bonito G."/>
            <person name="Spatafora J.W."/>
        </authorList>
    </citation>
    <scope>NUCLEOTIDE SEQUENCE [LARGE SCALE GENOMIC DNA]</scope>
    <source>
        <strain evidence="11 12">AD002</strain>
    </source>
</reference>
<keyword evidence="8" id="KW-0812">Transmembrane</keyword>
<keyword evidence="8" id="KW-1133">Transmembrane helix</keyword>
<comment type="caution">
    <text evidence="11">The sequence shown here is derived from an EMBL/GenBank/DDBJ whole genome shotgun (WGS) entry which is preliminary data.</text>
</comment>
<comment type="pathway">
    <text evidence="2">Lipid metabolism.</text>
</comment>
<dbReference type="GO" id="GO:0004144">
    <property type="term" value="F:diacylglycerol O-acyltransferase activity"/>
    <property type="evidence" value="ECO:0007669"/>
    <property type="project" value="UniProtKB-EC"/>
</dbReference>
<evidence type="ECO:0000256" key="8">
    <source>
        <dbReference type="SAM" id="Phobius"/>
    </source>
</evidence>
<evidence type="ECO:0000256" key="4">
    <source>
        <dbReference type="ARBA" id="ARBA00023315"/>
    </source>
</evidence>
<comment type="catalytic activity">
    <reaction evidence="7">
        <text>an acyl-CoA + a 1,2-diacyl-sn-glycerol = a triacyl-sn-glycerol + CoA</text>
        <dbReference type="Rhea" id="RHEA:10868"/>
        <dbReference type="ChEBI" id="CHEBI:17815"/>
        <dbReference type="ChEBI" id="CHEBI:57287"/>
        <dbReference type="ChEBI" id="CHEBI:58342"/>
        <dbReference type="ChEBI" id="CHEBI:64615"/>
        <dbReference type="EC" id="2.3.1.20"/>
    </reaction>
</comment>
<dbReference type="Pfam" id="PF03007">
    <property type="entry name" value="WS_DGAT_cat"/>
    <property type="match status" value="1"/>
</dbReference>
<evidence type="ECO:0000313" key="11">
    <source>
        <dbReference type="EMBL" id="RUS31807.1"/>
    </source>
</evidence>
<keyword evidence="4 11" id="KW-0012">Acyltransferase</keyword>
<dbReference type="SUPFAM" id="SSF52777">
    <property type="entry name" value="CoA-dependent acyltransferases"/>
    <property type="match status" value="1"/>
</dbReference>
<keyword evidence="3 11" id="KW-0808">Transferase</keyword>
<keyword evidence="12" id="KW-1185">Reference proteome</keyword>
<evidence type="ECO:0000256" key="7">
    <source>
        <dbReference type="ARBA" id="ARBA00048109"/>
    </source>
</evidence>
<dbReference type="Proteomes" id="UP000274822">
    <property type="component" value="Unassembled WGS sequence"/>
</dbReference>
<comment type="catalytic activity">
    <reaction evidence="6">
        <text>a long chain fatty alcohol + a fatty acyl-CoA = a long-chain alcohol wax ester + CoA</text>
        <dbReference type="Rhea" id="RHEA:38443"/>
        <dbReference type="ChEBI" id="CHEBI:17135"/>
        <dbReference type="ChEBI" id="CHEBI:57287"/>
        <dbReference type="ChEBI" id="CHEBI:77636"/>
        <dbReference type="ChEBI" id="CHEBI:235323"/>
        <dbReference type="EC" id="2.3.1.75"/>
    </reaction>
</comment>
<dbReference type="PANTHER" id="PTHR31650">
    <property type="entry name" value="O-ACYLTRANSFERASE (WSD1-LIKE) FAMILY PROTEIN"/>
    <property type="match status" value="1"/>
</dbReference>
<evidence type="ECO:0000256" key="5">
    <source>
        <dbReference type="ARBA" id="ARBA00024360"/>
    </source>
</evidence>
<dbReference type="PANTHER" id="PTHR31650:SF1">
    <property type="entry name" value="WAX ESTER SYNTHASE_DIACYLGLYCEROL ACYLTRANSFERASE 4-RELATED"/>
    <property type="match status" value="1"/>
</dbReference>
<feature type="non-terminal residue" evidence="11">
    <location>
        <position position="1"/>
    </location>
</feature>
<name>A0A433QPX6_9FUNG</name>
<feature type="domain" description="O-acyltransferase WSD1-like N-terminal" evidence="9">
    <location>
        <begin position="64"/>
        <end position="332"/>
    </location>
</feature>
<evidence type="ECO:0000256" key="2">
    <source>
        <dbReference type="ARBA" id="ARBA00005189"/>
    </source>
</evidence>
<dbReference type="InterPro" id="IPR045034">
    <property type="entry name" value="O-acyltransferase_WSD1-like"/>
</dbReference>
<keyword evidence="8" id="KW-0472">Membrane</keyword>
<protein>
    <submittedName>
        <fullName evidence="11">Wax ester synthase-like acyl-CoA acyltransferase domain-containing protein</fullName>
    </submittedName>
</protein>
<dbReference type="GO" id="GO:0047196">
    <property type="term" value="F:long-chain-alcohol O-fatty-acyltransferase activity"/>
    <property type="evidence" value="ECO:0007669"/>
    <property type="project" value="UniProtKB-EC"/>
</dbReference>
<sequence length="535" mass="59817">RADRPTHVQPILAVSFYRPSYTLPDSFLPSTTTSILGTQSRPAQRSLYLPTPPTTMTTIAKPSLRGIDNIFLQLEHPRRLMTVSSLWYFVAPLDIAVVEQELKRITVEFPRFAQVPRGNSFWHTARWEPAHNFNIKDHVVSYTLTESSEKELKKYLSMTIALPFDQEKPRWVAHIVYGLPDGKSAMFMKVHHCLADGQGFVRSLLTCTSAKDSINAAIAASLAAKSAPRPRAKASQLPILSSLSSETAAQIPQPLVEIWAFMIFFLTYFLTVVVGLLHTVRMGVRSATFQRRGFSYKGEQTAVKSIAWSDDVSIDDIRVVRKAYGASLNDVMVATVTRCIRSYLSELGKVEDEELMLFIPISLRRPDDWSFQNITSAAWAWFPLQDKSTKHLLRSVRHEMNGVKASSGPSIGYSFINSVFRLPGLATRGFIDFFANKGHGVLTNVPGPTEPITFANQQIIEYRALPPQTGKGTLGMGLLSYNGKMNLSILTDEMAAMGYPDAAEKICGRFVKEFEIILEDAKREAREGEETKKSQ</sequence>
<evidence type="ECO:0000259" key="10">
    <source>
        <dbReference type="Pfam" id="PF06974"/>
    </source>
</evidence>
<dbReference type="Pfam" id="PF06974">
    <property type="entry name" value="WS_DGAT_C"/>
    <property type="match status" value="1"/>
</dbReference>